<dbReference type="Pfam" id="PF11345">
    <property type="entry name" value="DUF3147"/>
    <property type="match status" value="1"/>
</dbReference>
<organism evidence="2 3">
    <name type="scientific">Staphylococcus aureus</name>
    <dbReference type="NCBI Taxonomy" id="1280"/>
    <lineage>
        <taxon>Bacteria</taxon>
        <taxon>Bacillati</taxon>
        <taxon>Bacillota</taxon>
        <taxon>Bacilli</taxon>
        <taxon>Bacillales</taxon>
        <taxon>Staphylococcaceae</taxon>
        <taxon>Staphylococcus</taxon>
    </lineage>
</organism>
<proteinExistence type="predicted"/>
<accession>A0A7Z1MY76</accession>
<reference evidence="2 3" key="1">
    <citation type="submission" date="2017-11" db="EMBL/GenBank/DDBJ databases">
        <authorList>
            <person name="Founou R.C."/>
            <person name="Founou L."/>
            <person name="Allam M."/>
            <person name="Ismail A."/>
            <person name="Essack S.Y."/>
        </authorList>
    </citation>
    <scope>NUCLEOTIDE SEQUENCE [LARGE SCALE GENOMIC DNA]</scope>
    <source>
        <strain evidence="2 3">G703N2B1</strain>
    </source>
</reference>
<name>A0A7Z1MY76_STAAU</name>
<feature type="transmembrane region" description="Helical" evidence="1">
    <location>
        <begin position="5"/>
        <end position="27"/>
    </location>
</feature>
<protein>
    <recommendedName>
        <fullName evidence="4">DUF3147 family protein</fullName>
    </recommendedName>
</protein>
<gene>
    <name evidence="2" type="ORF">CV021_16845</name>
</gene>
<dbReference type="RefSeq" id="WP_154700773.1">
    <property type="nucleotide sequence ID" value="NZ_PGWZ01000681.1"/>
</dbReference>
<sequence>MKLAIIKFSVGGLAVLISYIVSVVLPWKEFGGIFATFPAVFLVSMCITGMQFGNEVAMHVSRGAVFGMIGVLCSILATWGLLQATHM</sequence>
<dbReference type="EMBL" id="PGWZ01000681">
    <property type="protein sequence ID" value="PPJ68638.1"/>
    <property type="molecule type" value="Genomic_DNA"/>
</dbReference>
<dbReference type="Proteomes" id="UP000238775">
    <property type="component" value="Unassembled WGS sequence"/>
</dbReference>
<feature type="transmembrane region" description="Helical" evidence="1">
    <location>
        <begin position="64"/>
        <end position="82"/>
    </location>
</feature>
<feature type="non-terminal residue" evidence="2">
    <location>
        <position position="87"/>
    </location>
</feature>
<keyword evidence="1" id="KW-0472">Membrane</keyword>
<keyword evidence="1" id="KW-0812">Transmembrane</keyword>
<dbReference type="AlphaFoldDB" id="A0A7Z1MY76"/>
<evidence type="ECO:0008006" key="4">
    <source>
        <dbReference type="Google" id="ProtNLM"/>
    </source>
</evidence>
<evidence type="ECO:0000313" key="2">
    <source>
        <dbReference type="EMBL" id="PPJ68638.1"/>
    </source>
</evidence>
<feature type="transmembrane region" description="Helical" evidence="1">
    <location>
        <begin position="33"/>
        <end position="52"/>
    </location>
</feature>
<evidence type="ECO:0000313" key="3">
    <source>
        <dbReference type="Proteomes" id="UP000238775"/>
    </source>
</evidence>
<dbReference type="InterPro" id="IPR021493">
    <property type="entry name" value="DUF3147"/>
</dbReference>
<keyword evidence="1" id="KW-1133">Transmembrane helix</keyword>
<comment type="caution">
    <text evidence="2">The sequence shown here is derived from an EMBL/GenBank/DDBJ whole genome shotgun (WGS) entry which is preliminary data.</text>
</comment>
<evidence type="ECO:0000256" key="1">
    <source>
        <dbReference type="SAM" id="Phobius"/>
    </source>
</evidence>